<dbReference type="Proteomes" id="UP000663828">
    <property type="component" value="Unassembled WGS sequence"/>
</dbReference>
<feature type="transmembrane region" description="Helical" evidence="8">
    <location>
        <begin position="175"/>
        <end position="197"/>
    </location>
</feature>
<organism evidence="10 12">
    <name type="scientific">Adineta ricciae</name>
    <name type="common">Rotifer</name>
    <dbReference type="NCBI Taxonomy" id="249248"/>
    <lineage>
        <taxon>Eukaryota</taxon>
        <taxon>Metazoa</taxon>
        <taxon>Spiralia</taxon>
        <taxon>Gnathifera</taxon>
        <taxon>Rotifera</taxon>
        <taxon>Eurotatoria</taxon>
        <taxon>Bdelloidea</taxon>
        <taxon>Adinetida</taxon>
        <taxon>Adinetidae</taxon>
        <taxon>Adineta</taxon>
    </lineage>
</organism>
<evidence type="ECO:0000256" key="6">
    <source>
        <dbReference type="ARBA" id="ARBA00023170"/>
    </source>
</evidence>
<dbReference type="InterPro" id="IPR000276">
    <property type="entry name" value="GPCR_Rhodpsn"/>
</dbReference>
<dbReference type="Pfam" id="PF00001">
    <property type="entry name" value="7tm_1"/>
    <property type="match status" value="1"/>
</dbReference>
<keyword evidence="6" id="KW-0675">Receptor</keyword>
<protein>
    <recommendedName>
        <fullName evidence="9">G-protein coupled receptors family 1 profile domain-containing protein</fullName>
    </recommendedName>
</protein>
<evidence type="ECO:0000256" key="8">
    <source>
        <dbReference type="SAM" id="Phobius"/>
    </source>
</evidence>
<evidence type="ECO:0000256" key="4">
    <source>
        <dbReference type="ARBA" id="ARBA00023040"/>
    </source>
</evidence>
<dbReference type="GO" id="GO:0005886">
    <property type="term" value="C:plasma membrane"/>
    <property type="evidence" value="ECO:0007669"/>
    <property type="project" value="TreeGrafter"/>
</dbReference>
<dbReference type="EMBL" id="CAJNOJ010000345">
    <property type="protein sequence ID" value="CAF1410441.1"/>
    <property type="molecule type" value="Genomic_DNA"/>
</dbReference>
<dbReference type="PROSITE" id="PS50262">
    <property type="entry name" value="G_PROTEIN_RECEP_F1_2"/>
    <property type="match status" value="1"/>
</dbReference>
<feature type="transmembrane region" description="Helical" evidence="8">
    <location>
        <begin position="91"/>
        <end position="114"/>
    </location>
</feature>
<keyword evidence="7" id="KW-0807">Transducer</keyword>
<dbReference type="OrthoDB" id="10030072at2759"/>
<reference evidence="10" key="1">
    <citation type="submission" date="2021-02" db="EMBL/GenBank/DDBJ databases">
        <authorList>
            <person name="Nowell W R."/>
        </authorList>
    </citation>
    <scope>NUCLEOTIDE SEQUENCE</scope>
</reference>
<evidence type="ECO:0000313" key="12">
    <source>
        <dbReference type="Proteomes" id="UP000663828"/>
    </source>
</evidence>
<evidence type="ECO:0000259" key="9">
    <source>
        <dbReference type="PROSITE" id="PS50262"/>
    </source>
</evidence>
<keyword evidence="4" id="KW-0297">G-protein coupled receptor</keyword>
<evidence type="ECO:0000256" key="1">
    <source>
        <dbReference type="ARBA" id="ARBA00004141"/>
    </source>
</evidence>
<keyword evidence="5 8" id="KW-0472">Membrane</keyword>
<feature type="transmembrane region" description="Helical" evidence="8">
    <location>
        <begin position="135"/>
        <end position="155"/>
    </location>
</feature>
<sequence length="334" mass="38553">MSSSDILRISTQYTLYNAYAVLSLGVLGNIINILVFLRIKLFHGNRSAFFLIVESFSNVGYELVSFGLTILTSVYGDDGTGRSDPWCKIKFMLAQVVLLITYFMIGCASADQFFSTHSYFNRRQCCTMKLARYSAFIISFIWLIHSIAFALFFNVESSVGCVISNTNALRYATFFFYPVIAGFLPMIIAALFSLFAFRNVRRIVRRQVPIIRRRLDRQMTAMVFTRVIFFICLIFPYSFYRIYAINHPTSRTQPLPYAIAQLIQAIFLSLVRINSGVNFYIFVLTSSQFRRQVKFVLVKKCWRQIKRTFAGVNNQTAPNQTEYEESQRESDKNA</sequence>
<comment type="subcellular location">
    <subcellularLocation>
        <location evidence="1">Membrane</location>
        <topology evidence="1">Multi-pass membrane protein</topology>
    </subcellularLocation>
</comment>
<dbReference type="PANTHER" id="PTHR24243:SF230">
    <property type="entry name" value="G-PROTEIN COUPLED RECEPTORS FAMILY 1 PROFILE DOMAIN-CONTAINING PROTEIN"/>
    <property type="match status" value="1"/>
</dbReference>
<dbReference type="InterPro" id="IPR017452">
    <property type="entry name" value="GPCR_Rhodpsn_7TM"/>
</dbReference>
<keyword evidence="3 8" id="KW-1133">Transmembrane helix</keyword>
<evidence type="ECO:0000313" key="11">
    <source>
        <dbReference type="EMBL" id="CAF1410441.1"/>
    </source>
</evidence>
<dbReference type="Gene3D" id="1.20.1070.10">
    <property type="entry name" value="Rhodopsin 7-helix transmembrane proteins"/>
    <property type="match status" value="1"/>
</dbReference>
<comment type="caution">
    <text evidence="10">The sequence shown here is derived from an EMBL/GenBank/DDBJ whole genome shotgun (WGS) entry which is preliminary data.</text>
</comment>
<dbReference type="AlphaFoldDB" id="A0A815HAN7"/>
<dbReference type="EMBL" id="CAJNOR010002875">
    <property type="protein sequence ID" value="CAF1351568.1"/>
    <property type="molecule type" value="Genomic_DNA"/>
</dbReference>
<dbReference type="Proteomes" id="UP000663852">
    <property type="component" value="Unassembled WGS sequence"/>
</dbReference>
<evidence type="ECO:0000256" key="5">
    <source>
        <dbReference type="ARBA" id="ARBA00023136"/>
    </source>
</evidence>
<evidence type="ECO:0000256" key="7">
    <source>
        <dbReference type="ARBA" id="ARBA00023224"/>
    </source>
</evidence>
<keyword evidence="12" id="KW-1185">Reference proteome</keyword>
<dbReference type="SUPFAM" id="SSF81321">
    <property type="entry name" value="Family A G protein-coupled receptor-like"/>
    <property type="match status" value="1"/>
</dbReference>
<evidence type="ECO:0000313" key="10">
    <source>
        <dbReference type="EMBL" id="CAF1351568.1"/>
    </source>
</evidence>
<dbReference type="PANTHER" id="PTHR24243">
    <property type="entry name" value="G-PROTEIN COUPLED RECEPTOR"/>
    <property type="match status" value="1"/>
</dbReference>
<feature type="transmembrane region" description="Helical" evidence="8">
    <location>
        <begin position="259"/>
        <end position="284"/>
    </location>
</feature>
<evidence type="ECO:0000256" key="3">
    <source>
        <dbReference type="ARBA" id="ARBA00022989"/>
    </source>
</evidence>
<feature type="transmembrane region" description="Helical" evidence="8">
    <location>
        <begin position="218"/>
        <end position="239"/>
    </location>
</feature>
<proteinExistence type="predicted"/>
<dbReference type="GO" id="GO:0004930">
    <property type="term" value="F:G protein-coupled receptor activity"/>
    <property type="evidence" value="ECO:0007669"/>
    <property type="project" value="UniProtKB-KW"/>
</dbReference>
<feature type="transmembrane region" description="Helical" evidence="8">
    <location>
        <begin position="16"/>
        <end position="37"/>
    </location>
</feature>
<feature type="domain" description="G-protein coupled receptors family 1 profile" evidence="9">
    <location>
        <begin position="28"/>
        <end position="282"/>
    </location>
</feature>
<name>A0A815HAN7_ADIRI</name>
<accession>A0A815HAN7</accession>
<keyword evidence="2 8" id="KW-0812">Transmembrane</keyword>
<evidence type="ECO:0000256" key="2">
    <source>
        <dbReference type="ARBA" id="ARBA00022692"/>
    </source>
</evidence>
<feature type="transmembrane region" description="Helical" evidence="8">
    <location>
        <begin position="49"/>
        <end position="71"/>
    </location>
</feature>
<gene>
    <name evidence="11" type="ORF">EDS130_LOCUS36687</name>
    <name evidence="10" type="ORF">XAT740_LOCUS31510</name>
</gene>